<dbReference type="GO" id="GO:0008757">
    <property type="term" value="F:S-adenosylmethionine-dependent methyltransferase activity"/>
    <property type="evidence" value="ECO:0007669"/>
    <property type="project" value="UniProtKB-ARBA"/>
</dbReference>
<name>A0A2A9NLR3_9AGAR</name>
<dbReference type="STRING" id="703135.A0A2A9NLR3"/>
<reference evidence="1 2" key="1">
    <citation type="submission" date="2014-02" db="EMBL/GenBank/DDBJ databases">
        <title>Transposable element dynamics among asymbiotic and ectomycorrhizal Amanita fungi.</title>
        <authorList>
            <consortium name="DOE Joint Genome Institute"/>
            <person name="Hess J."/>
            <person name="Skrede I."/>
            <person name="Wolfe B."/>
            <person name="LaButti K."/>
            <person name="Ohm R.A."/>
            <person name="Grigoriev I.V."/>
            <person name="Pringle A."/>
        </authorList>
    </citation>
    <scope>NUCLEOTIDE SEQUENCE [LARGE SCALE GENOMIC DNA]</scope>
    <source>
        <strain evidence="1 2">SKay4041</strain>
    </source>
</reference>
<evidence type="ECO:0008006" key="3">
    <source>
        <dbReference type="Google" id="ProtNLM"/>
    </source>
</evidence>
<dbReference type="InterPro" id="IPR029063">
    <property type="entry name" value="SAM-dependent_MTases_sf"/>
</dbReference>
<dbReference type="Gene3D" id="3.40.50.150">
    <property type="entry name" value="Vaccinia Virus protein VP39"/>
    <property type="match status" value="1"/>
</dbReference>
<dbReference type="EMBL" id="KZ301993">
    <property type="protein sequence ID" value="PFH51028.1"/>
    <property type="molecule type" value="Genomic_DNA"/>
</dbReference>
<accession>A0A2A9NLR3</accession>
<dbReference type="GO" id="GO:0005634">
    <property type="term" value="C:nucleus"/>
    <property type="evidence" value="ECO:0007669"/>
    <property type="project" value="TreeGrafter"/>
</dbReference>
<dbReference type="PANTHER" id="PTHR14614">
    <property type="entry name" value="HEPATOCELLULAR CARCINOMA-ASSOCIATED ANTIGEN"/>
    <property type="match status" value="1"/>
</dbReference>
<keyword evidence="2" id="KW-1185">Reference proteome</keyword>
<protein>
    <recommendedName>
        <fullName evidence="3">Methyltransferase-domain-containing protein</fullName>
    </recommendedName>
</protein>
<dbReference type="AlphaFoldDB" id="A0A2A9NLR3"/>
<gene>
    <name evidence="1" type="ORF">AMATHDRAFT_59959</name>
</gene>
<dbReference type="InterPro" id="IPR019410">
    <property type="entry name" value="Methyltransf_16"/>
</dbReference>
<proteinExistence type="predicted"/>
<dbReference type="PANTHER" id="PTHR14614:SF162">
    <property type="entry name" value="EXPRESSED PROTEIN"/>
    <property type="match status" value="1"/>
</dbReference>
<dbReference type="GO" id="GO:0005737">
    <property type="term" value="C:cytoplasm"/>
    <property type="evidence" value="ECO:0007669"/>
    <property type="project" value="TreeGrafter"/>
</dbReference>
<dbReference type="Pfam" id="PF10294">
    <property type="entry name" value="Methyltransf_16"/>
    <property type="match status" value="1"/>
</dbReference>
<evidence type="ECO:0000313" key="2">
    <source>
        <dbReference type="Proteomes" id="UP000242287"/>
    </source>
</evidence>
<organism evidence="1 2">
    <name type="scientific">Amanita thiersii Skay4041</name>
    <dbReference type="NCBI Taxonomy" id="703135"/>
    <lineage>
        <taxon>Eukaryota</taxon>
        <taxon>Fungi</taxon>
        <taxon>Dikarya</taxon>
        <taxon>Basidiomycota</taxon>
        <taxon>Agaricomycotina</taxon>
        <taxon>Agaricomycetes</taxon>
        <taxon>Agaricomycetidae</taxon>
        <taxon>Agaricales</taxon>
        <taxon>Pluteineae</taxon>
        <taxon>Amanitaceae</taxon>
        <taxon>Amanita</taxon>
    </lineage>
</organism>
<dbReference type="OrthoDB" id="413520at2759"/>
<sequence>MASSPSAQSQSFTIDLHAKEMGRIPFPVLSMPIQFTSHIHKGPSDLKQERIERIYTFPLPSPNTMKALETNDRITRAAIRVTEQTSFDLDKKVWDSGIGLSSWLVNLAHNEIVSLSNEAPNLDTIKALIDALRDSLFANQPRCIIELGAGTGVVALTIATLRRALTTIEGLQGHVITTDLPSAMPLLEHNIHSNARLFLDCSRAMPEAAVLDWDSDEIPDFIQVVAKERTSKGFTAIVMADVAYNTSSFPSLVRTLSRLVKLSEKPPLILLGYKERDPAERDLWNMAKDVAGIDFSLVGTKSGMRDPPIEIWIGQVMND</sequence>
<dbReference type="SUPFAM" id="SSF53335">
    <property type="entry name" value="S-adenosyl-L-methionine-dependent methyltransferases"/>
    <property type="match status" value="1"/>
</dbReference>
<evidence type="ECO:0000313" key="1">
    <source>
        <dbReference type="EMBL" id="PFH51028.1"/>
    </source>
</evidence>
<dbReference type="Proteomes" id="UP000242287">
    <property type="component" value="Unassembled WGS sequence"/>
</dbReference>